<sequence>MILDTVMLDANILAAILEQRILVETLDLANLVARRDDRILVIALTIDNLPIEYLLVLRTTQGLLPPAPLTNIHPLTIASTIHRPTISTLN</sequence>
<dbReference type="AlphaFoldDB" id="A0A8H7AMU2"/>
<proteinExistence type="predicted"/>
<keyword evidence="2" id="KW-1185">Reference proteome</keyword>
<evidence type="ECO:0000313" key="1">
    <source>
        <dbReference type="EMBL" id="KAF7507965.1"/>
    </source>
</evidence>
<reference evidence="1" key="1">
    <citation type="submission" date="2020-02" db="EMBL/GenBank/DDBJ databases">
        <authorList>
            <person name="Palmer J.M."/>
        </authorList>
    </citation>
    <scope>NUCLEOTIDE SEQUENCE</scope>
    <source>
        <strain evidence="1">EPUS1.4</strain>
        <tissue evidence="1">Thallus</tissue>
    </source>
</reference>
<gene>
    <name evidence="1" type="ORF">GJ744_009862</name>
</gene>
<organism evidence="1 2">
    <name type="scientific">Endocarpon pusillum</name>
    <dbReference type="NCBI Taxonomy" id="364733"/>
    <lineage>
        <taxon>Eukaryota</taxon>
        <taxon>Fungi</taxon>
        <taxon>Dikarya</taxon>
        <taxon>Ascomycota</taxon>
        <taxon>Pezizomycotina</taxon>
        <taxon>Eurotiomycetes</taxon>
        <taxon>Chaetothyriomycetidae</taxon>
        <taxon>Verrucariales</taxon>
        <taxon>Verrucariaceae</taxon>
        <taxon>Endocarpon</taxon>
    </lineage>
</organism>
<evidence type="ECO:0000313" key="2">
    <source>
        <dbReference type="Proteomes" id="UP000606974"/>
    </source>
</evidence>
<accession>A0A8H7AMU2</accession>
<name>A0A8H7AMU2_9EURO</name>
<protein>
    <submittedName>
        <fullName evidence="1">Uncharacterized protein</fullName>
    </submittedName>
</protein>
<comment type="caution">
    <text evidence="1">The sequence shown here is derived from an EMBL/GenBank/DDBJ whole genome shotgun (WGS) entry which is preliminary data.</text>
</comment>
<dbReference type="Proteomes" id="UP000606974">
    <property type="component" value="Unassembled WGS sequence"/>
</dbReference>
<dbReference type="EMBL" id="JAACFV010000060">
    <property type="protein sequence ID" value="KAF7507965.1"/>
    <property type="molecule type" value="Genomic_DNA"/>
</dbReference>